<keyword evidence="2" id="KW-1185">Reference proteome</keyword>
<comment type="caution">
    <text evidence="1">The sequence shown here is derived from an EMBL/GenBank/DDBJ whole genome shotgun (WGS) entry which is preliminary data.</text>
</comment>
<gene>
    <name evidence="1" type="ORF">PoB_003979900</name>
</gene>
<dbReference type="SUPFAM" id="SSF56672">
    <property type="entry name" value="DNA/RNA polymerases"/>
    <property type="match status" value="1"/>
</dbReference>
<sequence length="124" mass="13875">MPAASLPVVEDEDNSCNDCDVLPELGGWGSKESVKYLKFGNDLSAEQQHELEELAGCFHSIFSDCPCSTILEKHRIELKSSTPVGQHPYPVPYAMRQMLCDKLEEMEILGIIRKSNSPYTFPVI</sequence>
<accession>A0AAV4AZX0</accession>
<dbReference type="EMBL" id="BLXT01004484">
    <property type="protein sequence ID" value="GFO13294.1"/>
    <property type="molecule type" value="Genomic_DNA"/>
</dbReference>
<name>A0AAV4AZX0_9GAST</name>
<organism evidence="1 2">
    <name type="scientific">Plakobranchus ocellatus</name>
    <dbReference type="NCBI Taxonomy" id="259542"/>
    <lineage>
        <taxon>Eukaryota</taxon>
        <taxon>Metazoa</taxon>
        <taxon>Spiralia</taxon>
        <taxon>Lophotrochozoa</taxon>
        <taxon>Mollusca</taxon>
        <taxon>Gastropoda</taxon>
        <taxon>Heterobranchia</taxon>
        <taxon>Euthyneura</taxon>
        <taxon>Panpulmonata</taxon>
        <taxon>Sacoglossa</taxon>
        <taxon>Placobranchoidea</taxon>
        <taxon>Plakobranchidae</taxon>
        <taxon>Plakobranchus</taxon>
    </lineage>
</organism>
<protein>
    <submittedName>
        <fullName evidence="1">Zinc finger protein</fullName>
    </submittedName>
</protein>
<dbReference type="InterPro" id="IPR043502">
    <property type="entry name" value="DNA/RNA_pol_sf"/>
</dbReference>
<dbReference type="Proteomes" id="UP000735302">
    <property type="component" value="Unassembled WGS sequence"/>
</dbReference>
<proteinExistence type="predicted"/>
<evidence type="ECO:0000313" key="2">
    <source>
        <dbReference type="Proteomes" id="UP000735302"/>
    </source>
</evidence>
<reference evidence="1 2" key="1">
    <citation type="journal article" date="2021" name="Elife">
        <title>Chloroplast acquisition without the gene transfer in kleptoplastic sea slugs, Plakobranchus ocellatus.</title>
        <authorList>
            <person name="Maeda T."/>
            <person name="Takahashi S."/>
            <person name="Yoshida T."/>
            <person name="Shimamura S."/>
            <person name="Takaki Y."/>
            <person name="Nagai Y."/>
            <person name="Toyoda A."/>
            <person name="Suzuki Y."/>
            <person name="Arimoto A."/>
            <person name="Ishii H."/>
            <person name="Satoh N."/>
            <person name="Nishiyama T."/>
            <person name="Hasebe M."/>
            <person name="Maruyama T."/>
            <person name="Minagawa J."/>
            <person name="Obokata J."/>
            <person name="Shigenobu S."/>
        </authorList>
    </citation>
    <scope>NUCLEOTIDE SEQUENCE [LARGE SCALE GENOMIC DNA]</scope>
</reference>
<dbReference type="Gene3D" id="3.10.10.10">
    <property type="entry name" value="HIV Type 1 Reverse Transcriptase, subunit A, domain 1"/>
    <property type="match status" value="1"/>
</dbReference>
<dbReference type="AlphaFoldDB" id="A0AAV4AZX0"/>
<evidence type="ECO:0000313" key="1">
    <source>
        <dbReference type="EMBL" id="GFO13294.1"/>
    </source>
</evidence>